<gene>
    <name evidence="3" type="ORF">D3871_27550</name>
</gene>
<dbReference type="InterPro" id="IPR003812">
    <property type="entry name" value="Fido"/>
</dbReference>
<keyword evidence="4" id="KW-1185">Reference proteome</keyword>
<reference evidence="4" key="1">
    <citation type="submission" date="2018-09" db="EMBL/GenBank/DDBJ databases">
        <authorList>
            <person name="Zhu H."/>
        </authorList>
    </citation>
    <scope>NUCLEOTIDE SEQUENCE [LARGE SCALE GENOMIC DNA]</scope>
    <source>
        <strain evidence="4">K1R23-30</strain>
    </source>
</reference>
<dbReference type="Proteomes" id="UP000265955">
    <property type="component" value="Unassembled WGS sequence"/>
</dbReference>
<sequence length="1260" mass="138495">MTRVTRSHVSQQVSQIDGQRHVTGPTATAAVSHAPLHTQPRPYAVSADSNRHPGGHSRTIELLRGRVVQQKRTTGLEERAGSKRARTGNPFSGTGMGALHAVRPLGLNAADVERMRADIARTFPTRLEQLLECDRGRRRGYQARIKWNLPDEHRFMAALFDCTWQACGRLDILVTSDTTDALLQQTLQTAAALAQDAPDGPVARLLADPDQSRLRALVAAPHRFAPRAADTAQIFAQVAHDIAQQSGHAIAAEAMWRLCIDPQIVAMLKERGIDSANPLLGYLFDSQPGYLHGMARGWQCVMQRVKSGEALDAQFLIALNQACTGRDGDNAAEMDDADDEVDEAALERASTGLDADDVEFGLLSGANLSEDGEVVLRETAAELEQHGIVLRIGEGREDAAFAIQFGQRFLTLAREAAEPAQLRAALQHWFAEYEKECNASGADPALADVRLARRLDQTHAFIDGNVRSCHLLLNGLALARGERPFMFADPNWLDGRADVELHQAHARALVDDAVVDSAPSPMSGIKETDGAVHGEVGAADPMPDGMRLPRRKARIEGDFPWPMTAGIRDRLSRDIERATKKIREMAARTTHSGRFLSFARQVIQAKFETLEPGLPHGVRRYAASLPGRDGGAAVEVALLVYVEYGHIADIRVDTQTNRMRIGAYRLPLLHVALSNEPHNWVRDMRIAATDAGYDPELKMGDFVRTVVRQNAGRNDEDTSLPDDVRLYDYRSSKDPGKVVTLVARVVDNEIQAVRLDDADGRLVVTGGNPRMGYVQKLIASGVVYKMSHSCSDTLRQEHTVWLKKLRTAAHRAKYDATKSMLDFARDVVRPNAGRDDSKKPLPPDVRLYDYPSSANPEVTLVARVVDHEIQMVRLDDAAGKGRSEVIAGKKRGDVQRAIAAGKAYEMSRYLSDTLCEKAAKPWVTDLWAAASSVKGPWWLNPTDVVRAVVRPDAGRDDDKNPLPFDVRLYDYPSSANPEITLAARVVDNKIRLVRLDDAAGKGRHEMAVDLSKDVQWLIASGVAYKMSRPCRNSLRYEHIEWMIELRAATSKAGYDPESKMADFVSCVVKPGAGRDDSKNPLPFDVRLYDYPSSANPEVTLAARVVDHEIQMVRLDDAAGKGRSVVIAGGSRRLTNVQWAIDSGAFYKVSIAVSKEIGRKSAKGWAKLLQVAAIDAGYDPKSKIIDFVRAVVKPGAGRDDEKGPLPDDVRLYDYRSSKDPDKVVTLVAYVVDNEIKVVQLDTPAARDAIEELRTGGARQTA</sequence>
<dbReference type="EMBL" id="QYUO01000003">
    <property type="protein sequence ID" value="RJF92380.1"/>
    <property type="molecule type" value="Genomic_DNA"/>
</dbReference>
<feature type="region of interest" description="Disordered" evidence="1">
    <location>
        <begin position="72"/>
        <end position="97"/>
    </location>
</feature>
<dbReference type="OrthoDB" id="6196979at2"/>
<dbReference type="RefSeq" id="WP_119772265.1">
    <property type="nucleotide sequence ID" value="NZ_QYUO01000003.1"/>
</dbReference>
<evidence type="ECO:0000313" key="3">
    <source>
        <dbReference type="EMBL" id="RJF92380.1"/>
    </source>
</evidence>
<comment type="caution">
    <text evidence="3">The sequence shown here is derived from an EMBL/GenBank/DDBJ whole genome shotgun (WGS) entry which is preliminary data.</text>
</comment>
<dbReference type="InterPro" id="IPR036597">
    <property type="entry name" value="Fido-like_dom_sf"/>
</dbReference>
<organism evidence="3 4">
    <name type="scientific">Noviherbaspirillum saxi</name>
    <dbReference type="NCBI Taxonomy" id="2320863"/>
    <lineage>
        <taxon>Bacteria</taxon>
        <taxon>Pseudomonadati</taxon>
        <taxon>Pseudomonadota</taxon>
        <taxon>Betaproteobacteria</taxon>
        <taxon>Burkholderiales</taxon>
        <taxon>Oxalobacteraceae</taxon>
        <taxon>Noviherbaspirillum</taxon>
    </lineage>
</organism>
<dbReference type="Gene3D" id="1.10.3290.10">
    <property type="entry name" value="Fido-like domain"/>
    <property type="match status" value="1"/>
</dbReference>
<feature type="domain" description="Fido" evidence="2">
    <location>
        <begin position="377"/>
        <end position="516"/>
    </location>
</feature>
<name>A0A3A3FGT2_9BURK</name>
<dbReference type="PROSITE" id="PS51459">
    <property type="entry name" value="FIDO"/>
    <property type="match status" value="1"/>
</dbReference>
<evidence type="ECO:0000259" key="2">
    <source>
        <dbReference type="PROSITE" id="PS51459"/>
    </source>
</evidence>
<proteinExistence type="predicted"/>
<dbReference type="AlphaFoldDB" id="A0A3A3FGT2"/>
<feature type="compositionally biased region" description="Polar residues" evidence="1">
    <location>
        <begin position="7"/>
        <end position="17"/>
    </location>
</feature>
<feature type="region of interest" description="Disordered" evidence="1">
    <location>
        <begin position="1"/>
        <end position="57"/>
    </location>
</feature>
<evidence type="ECO:0000313" key="4">
    <source>
        <dbReference type="Proteomes" id="UP000265955"/>
    </source>
</evidence>
<protein>
    <submittedName>
        <fullName evidence="3">Fic family protein</fullName>
    </submittedName>
</protein>
<dbReference type="SUPFAM" id="SSF140931">
    <property type="entry name" value="Fic-like"/>
    <property type="match status" value="1"/>
</dbReference>
<evidence type="ECO:0000256" key="1">
    <source>
        <dbReference type="SAM" id="MobiDB-lite"/>
    </source>
</evidence>
<accession>A0A3A3FGT2</accession>